<sequence>MSDDPLANCIFMILGESSVPDSGNGGRFVCAYSAHTGFLYIGMTGETAS</sequence>
<organism evidence="1 2">
    <name type="scientific">Candidatus Cryptobacteroides merdigallinarum</name>
    <dbReference type="NCBI Taxonomy" id="2840770"/>
    <lineage>
        <taxon>Bacteria</taxon>
        <taxon>Pseudomonadati</taxon>
        <taxon>Bacteroidota</taxon>
        <taxon>Bacteroidia</taxon>
        <taxon>Bacteroidales</taxon>
        <taxon>Candidatus Cryptobacteroides</taxon>
    </lineage>
</organism>
<dbReference type="EMBL" id="JADIMQ010000080">
    <property type="protein sequence ID" value="MBO8448730.1"/>
    <property type="molecule type" value="Genomic_DNA"/>
</dbReference>
<proteinExistence type="predicted"/>
<evidence type="ECO:0000313" key="2">
    <source>
        <dbReference type="Proteomes" id="UP000810252"/>
    </source>
</evidence>
<name>A0A9D9ELD3_9BACT</name>
<comment type="caution">
    <text evidence="1">The sequence shown here is derived from an EMBL/GenBank/DDBJ whole genome shotgun (WGS) entry which is preliminary data.</text>
</comment>
<gene>
    <name evidence="1" type="ORF">IAC29_05620</name>
</gene>
<dbReference type="AlphaFoldDB" id="A0A9D9ELD3"/>
<protein>
    <submittedName>
        <fullName evidence="1">Uncharacterized protein</fullName>
    </submittedName>
</protein>
<dbReference type="Proteomes" id="UP000810252">
    <property type="component" value="Unassembled WGS sequence"/>
</dbReference>
<reference evidence="1" key="1">
    <citation type="submission" date="2020-10" db="EMBL/GenBank/DDBJ databases">
        <authorList>
            <person name="Gilroy R."/>
        </authorList>
    </citation>
    <scope>NUCLEOTIDE SEQUENCE</scope>
    <source>
        <strain evidence="1">20514</strain>
    </source>
</reference>
<evidence type="ECO:0000313" key="1">
    <source>
        <dbReference type="EMBL" id="MBO8448730.1"/>
    </source>
</evidence>
<accession>A0A9D9ELD3</accession>
<reference evidence="1" key="2">
    <citation type="journal article" date="2021" name="PeerJ">
        <title>Extensive microbial diversity within the chicken gut microbiome revealed by metagenomics and culture.</title>
        <authorList>
            <person name="Gilroy R."/>
            <person name="Ravi A."/>
            <person name="Getino M."/>
            <person name="Pursley I."/>
            <person name="Horton D.L."/>
            <person name="Alikhan N.F."/>
            <person name="Baker D."/>
            <person name="Gharbi K."/>
            <person name="Hall N."/>
            <person name="Watson M."/>
            <person name="Adriaenssens E.M."/>
            <person name="Foster-Nyarko E."/>
            <person name="Jarju S."/>
            <person name="Secka A."/>
            <person name="Antonio M."/>
            <person name="Oren A."/>
            <person name="Chaudhuri R.R."/>
            <person name="La Ragione R."/>
            <person name="Hildebrand F."/>
            <person name="Pallen M.J."/>
        </authorList>
    </citation>
    <scope>NUCLEOTIDE SEQUENCE</scope>
    <source>
        <strain evidence="1">20514</strain>
    </source>
</reference>